<proteinExistence type="predicted"/>
<evidence type="ECO:0008006" key="3">
    <source>
        <dbReference type="Google" id="ProtNLM"/>
    </source>
</evidence>
<gene>
    <name evidence="1" type="ORF">FE392_10115</name>
</gene>
<evidence type="ECO:0000313" key="2">
    <source>
        <dbReference type="Proteomes" id="UP001271890"/>
    </source>
</evidence>
<keyword evidence="2" id="KW-1185">Reference proteome</keyword>
<sequence length="76" mass="9038">MRNVLPIPEELNKGRIKFGTLLIRPLRQNIVCPLTRYQVEDSEYCYGKFASREQALMHCRQLYRIKIHEQSKEDAT</sequence>
<accession>A0ABU4SA75</accession>
<evidence type="ECO:0000313" key="1">
    <source>
        <dbReference type="EMBL" id="MDX7987684.1"/>
    </source>
</evidence>
<reference evidence="2" key="1">
    <citation type="journal article" date="2024" name="Toxins">
        <title>Genome Sequence Analysis of Native Xenorhabdus Strains Isolated from Entomopathogenic Nematodes in Argentina.</title>
        <authorList>
            <person name="Palma L."/>
            <person name="Frizzo L."/>
            <person name="Kaiser S."/>
            <person name="Berry C."/>
            <person name="Caballero P."/>
            <person name="Bode H.B."/>
            <person name="Del Valle E.E."/>
        </authorList>
    </citation>
    <scope>NUCLEOTIDE SEQUENCE [LARGE SCALE GENOMIC DNA]</scope>
    <source>
        <strain evidence="2">12</strain>
    </source>
</reference>
<dbReference type="RefSeq" id="WP_319930106.1">
    <property type="nucleotide sequence ID" value="NZ_VCDN01000038.1"/>
</dbReference>
<comment type="caution">
    <text evidence="1">The sequence shown here is derived from an EMBL/GenBank/DDBJ whole genome shotgun (WGS) entry which is preliminary data.</text>
</comment>
<name>A0ABU4SA75_9GAMM</name>
<organism evidence="1 2">
    <name type="scientific">Xenorhabdus santafensis</name>
    <dbReference type="NCBI Taxonomy" id="2582833"/>
    <lineage>
        <taxon>Bacteria</taxon>
        <taxon>Pseudomonadati</taxon>
        <taxon>Pseudomonadota</taxon>
        <taxon>Gammaproteobacteria</taxon>
        <taxon>Enterobacterales</taxon>
        <taxon>Morganellaceae</taxon>
        <taxon>Xenorhabdus</taxon>
    </lineage>
</organism>
<dbReference type="EMBL" id="VCDN01000038">
    <property type="protein sequence ID" value="MDX7987684.1"/>
    <property type="molecule type" value="Genomic_DNA"/>
</dbReference>
<protein>
    <recommendedName>
        <fullName evidence="3">Bacteriophage protein</fullName>
    </recommendedName>
</protein>
<dbReference type="Proteomes" id="UP001271890">
    <property type="component" value="Unassembled WGS sequence"/>
</dbReference>